<proteinExistence type="predicted"/>
<name>A0A1Y1IPR4_KLENI</name>
<protein>
    <submittedName>
        <fullName evidence="1">Uncharacterized protein</fullName>
    </submittedName>
</protein>
<evidence type="ECO:0000313" key="1">
    <source>
        <dbReference type="EMBL" id="GAQ90736.1"/>
    </source>
</evidence>
<dbReference type="AlphaFoldDB" id="A0A1Y1IPR4"/>
<organism evidence="1 2">
    <name type="scientific">Klebsormidium nitens</name>
    <name type="common">Green alga</name>
    <name type="synonym">Ulothrix nitens</name>
    <dbReference type="NCBI Taxonomy" id="105231"/>
    <lineage>
        <taxon>Eukaryota</taxon>
        <taxon>Viridiplantae</taxon>
        <taxon>Streptophyta</taxon>
        <taxon>Klebsormidiophyceae</taxon>
        <taxon>Klebsormidiales</taxon>
        <taxon>Klebsormidiaceae</taxon>
        <taxon>Klebsormidium</taxon>
    </lineage>
</organism>
<keyword evidence="2" id="KW-1185">Reference proteome</keyword>
<gene>
    <name evidence="1" type="ORF">KFL_006780070</name>
</gene>
<dbReference type="OrthoDB" id="27483at2759"/>
<evidence type="ECO:0000313" key="2">
    <source>
        <dbReference type="Proteomes" id="UP000054558"/>
    </source>
</evidence>
<accession>A0A1Y1IPR4</accession>
<sequence length="401" mass="43968">MELAQSCNLSGMVPNSKALTIHVYRPDTVYEATTESPRGEALFGTLVVCLPSAHTGGQLRVRHGSATANFDWAKRSGDSIPWVALYSGCELEMAKITSDYRITLTYHLFADVGRQSPLAAAADWSALPLCRALRSALGRATFLPEGGVLGFRCQFRYPHTSNQFAQRPASLLKGADAVLFAAMRQLGLRIRFAHVYKVWKSVEGKRRGMEEEDDDEISDEVKRMDNIKRRLVRARLEAEAAAAAISDVLTALMRAEPEDENGIDPDDILLPSQSVADRIGTAVTQRSEEPVRYRAQTEIVAPLCAWEYQENEGSLAGSGTWEDSFPFCFPVLRNGADVKWAVKGPTYWEAGKLSVEGTGWYRAASEAIYCAAAILVTVPGWGSEQRSDLIEESAASGSHAE</sequence>
<reference evidence="1 2" key="1">
    <citation type="journal article" date="2014" name="Nat. Commun.">
        <title>Klebsormidium flaccidum genome reveals primary factors for plant terrestrial adaptation.</title>
        <authorList>
            <person name="Hori K."/>
            <person name="Maruyama F."/>
            <person name="Fujisawa T."/>
            <person name="Togashi T."/>
            <person name="Yamamoto N."/>
            <person name="Seo M."/>
            <person name="Sato S."/>
            <person name="Yamada T."/>
            <person name="Mori H."/>
            <person name="Tajima N."/>
            <person name="Moriyama T."/>
            <person name="Ikeuchi M."/>
            <person name="Watanabe M."/>
            <person name="Wada H."/>
            <person name="Kobayashi K."/>
            <person name="Saito M."/>
            <person name="Masuda T."/>
            <person name="Sasaki-Sekimoto Y."/>
            <person name="Mashiguchi K."/>
            <person name="Awai K."/>
            <person name="Shimojima M."/>
            <person name="Masuda S."/>
            <person name="Iwai M."/>
            <person name="Nobusawa T."/>
            <person name="Narise T."/>
            <person name="Kondo S."/>
            <person name="Saito H."/>
            <person name="Sato R."/>
            <person name="Murakawa M."/>
            <person name="Ihara Y."/>
            <person name="Oshima-Yamada Y."/>
            <person name="Ohtaka K."/>
            <person name="Satoh M."/>
            <person name="Sonobe K."/>
            <person name="Ishii M."/>
            <person name="Ohtani R."/>
            <person name="Kanamori-Sato M."/>
            <person name="Honoki R."/>
            <person name="Miyazaki D."/>
            <person name="Mochizuki H."/>
            <person name="Umetsu J."/>
            <person name="Higashi K."/>
            <person name="Shibata D."/>
            <person name="Kamiya Y."/>
            <person name="Sato N."/>
            <person name="Nakamura Y."/>
            <person name="Tabata S."/>
            <person name="Ida S."/>
            <person name="Kurokawa K."/>
            <person name="Ohta H."/>
        </authorList>
    </citation>
    <scope>NUCLEOTIDE SEQUENCE [LARGE SCALE GENOMIC DNA]</scope>
    <source>
        <strain evidence="1 2">NIES-2285</strain>
    </source>
</reference>
<dbReference type="PANTHER" id="PTHR33099">
    <property type="entry name" value="FE2OG DIOXYGENASE DOMAIN-CONTAINING PROTEIN"/>
    <property type="match status" value="1"/>
</dbReference>
<dbReference type="Proteomes" id="UP000054558">
    <property type="component" value="Unassembled WGS sequence"/>
</dbReference>
<dbReference type="EMBL" id="DF237627">
    <property type="protein sequence ID" value="GAQ90736.1"/>
    <property type="molecule type" value="Genomic_DNA"/>
</dbReference>
<dbReference type="PANTHER" id="PTHR33099:SF14">
    <property type="entry name" value="PROLYL 4-HYDROXYLASE ALPHA SUBUNIT FE(2+) 2OG DIOXYGENASE DOMAIN-CONTAINING PROTEIN"/>
    <property type="match status" value="1"/>
</dbReference>